<dbReference type="Proteomes" id="UP001595807">
    <property type="component" value="Unassembled WGS sequence"/>
</dbReference>
<dbReference type="RefSeq" id="WP_380426914.1">
    <property type="nucleotide sequence ID" value="NZ_JBHRZV010000049.1"/>
</dbReference>
<dbReference type="InterPro" id="IPR031682">
    <property type="entry name" value="EsaE"/>
</dbReference>
<sequence length="218" mass="25648">MILTLEAIYLLHLLNGFSDPLVFLSLPNPESLELKELLKKTVDQGYYDLQKAGLLEDNEITEEGAKLGYYLKEYAENGYHYAVDNAYFIAPQVDDYKRMSVVIKQIEEKSYFVDRVSSALLWAYLLEGHKMLHHIEDKMKDYTYYDWKPYSHLRLMVKSGDSDGLRITTLVQGQLLDDTLYYLNQNSYYEYDMIAEQQRSIDHEDLFPRLIEKGKVRI</sequence>
<reference evidence="2" key="1">
    <citation type="journal article" date="2019" name="Int. J. Syst. Evol. Microbiol.">
        <title>The Global Catalogue of Microorganisms (GCM) 10K type strain sequencing project: providing services to taxonomists for standard genome sequencing and annotation.</title>
        <authorList>
            <consortium name="The Broad Institute Genomics Platform"/>
            <consortium name="The Broad Institute Genome Sequencing Center for Infectious Disease"/>
            <person name="Wu L."/>
            <person name="Ma J."/>
        </authorList>
    </citation>
    <scope>NUCLEOTIDE SEQUENCE [LARGE SCALE GENOMIC DNA]</scope>
    <source>
        <strain evidence="2">CCUG 67170</strain>
    </source>
</reference>
<accession>A0ABV8CXL2</accession>
<comment type="caution">
    <text evidence="1">The sequence shown here is derived from an EMBL/GenBank/DDBJ whole genome shotgun (WGS) entry which is preliminary data.</text>
</comment>
<name>A0ABV8CXL2_9STRE</name>
<protein>
    <submittedName>
        <fullName evidence="1">DUF5081 family protein</fullName>
    </submittedName>
</protein>
<organism evidence="1 2">
    <name type="scientific">Streptococcus caprae</name>
    <dbReference type="NCBI Taxonomy" id="1640501"/>
    <lineage>
        <taxon>Bacteria</taxon>
        <taxon>Bacillati</taxon>
        <taxon>Bacillota</taxon>
        <taxon>Bacilli</taxon>
        <taxon>Lactobacillales</taxon>
        <taxon>Streptococcaceae</taxon>
        <taxon>Streptococcus</taxon>
    </lineage>
</organism>
<dbReference type="EMBL" id="JBHRZV010000049">
    <property type="protein sequence ID" value="MFC3928405.1"/>
    <property type="molecule type" value="Genomic_DNA"/>
</dbReference>
<keyword evidence="2" id="KW-1185">Reference proteome</keyword>
<evidence type="ECO:0000313" key="2">
    <source>
        <dbReference type="Proteomes" id="UP001595807"/>
    </source>
</evidence>
<dbReference type="Pfam" id="PF16887">
    <property type="entry name" value="DUF5081"/>
    <property type="match status" value="1"/>
</dbReference>
<gene>
    <name evidence="1" type="ORF">ACFORF_07475</name>
</gene>
<proteinExistence type="predicted"/>
<evidence type="ECO:0000313" key="1">
    <source>
        <dbReference type="EMBL" id="MFC3928405.1"/>
    </source>
</evidence>